<dbReference type="AlphaFoldDB" id="A0A914GYN0"/>
<dbReference type="Proteomes" id="UP000887572">
    <property type="component" value="Unplaced"/>
</dbReference>
<evidence type="ECO:0000313" key="3">
    <source>
        <dbReference type="WBParaSite" id="Gr19_v10_g11998.t1"/>
    </source>
</evidence>
<feature type="region of interest" description="Disordered" evidence="1">
    <location>
        <begin position="59"/>
        <end position="92"/>
    </location>
</feature>
<name>A0A914GYN0_GLORO</name>
<feature type="region of interest" description="Disordered" evidence="1">
    <location>
        <begin position="1"/>
        <end position="40"/>
    </location>
</feature>
<organism evidence="2 3">
    <name type="scientific">Globodera rostochiensis</name>
    <name type="common">Golden nematode worm</name>
    <name type="synonym">Heterodera rostochiensis</name>
    <dbReference type="NCBI Taxonomy" id="31243"/>
    <lineage>
        <taxon>Eukaryota</taxon>
        <taxon>Metazoa</taxon>
        <taxon>Ecdysozoa</taxon>
        <taxon>Nematoda</taxon>
        <taxon>Chromadorea</taxon>
        <taxon>Rhabditida</taxon>
        <taxon>Tylenchina</taxon>
        <taxon>Tylenchomorpha</taxon>
        <taxon>Tylenchoidea</taxon>
        <taxon>Heteroderidae</taxon>
        <taxon>Heteroderinae</taxon>
        <taxon>Globodera</taxon>
    </lineage>
</organism>
<feature type="compositionally biased region" description="Basic and acidic residues" evidence="1">
    <location>
        <begin position="78"/>
        <end position="91"/>
    </location>
</feature>
<evidence type="ECO:0000313" key="2">
    <source>
        <dbReference type="Proteomes" id="UP000887572"/>
    </source>
</evidence>
<protein>
    <submittedName>
        <fullName evidence="3">Uncharacterized protein</fullName>
    </submittedName>
</protein>
<proteinExistence type="predicted"/>
<evidence type="ECO:0000256" key="1">
    <source>
        <dbReference type="SAM" id="MobiDB-lite"/>
    </source>
</evidence>
<accession>A0A914GYN0</accession>
<sequence length="151" mass="16321">MKTNFFSHPSAGGKGQKPSSSKGRRVGESRNPPANPLSLAQSVRPFERFLFLLAKEAGTPPREGTKHTAEWVGWTTMKEGKEKNERRKTGEMVRLGRSWPGRSWLGTELARDGVGSGRSWLGTELAGTELAGTELAGTELARDGVGWDGVG</sequence>
<dbReference type="WBParaSite" id="Gr19_v10_g11998.t1">
    <property type="protein sequence ID" value="Gr19_v10_g11998.t1"/>
    <property type="gene ID" value="Gr19_v10_g11998"/>
</dbReference>
<reference evidence="3" key="1">
    <citation type="submission" date="2022-11" db="UniProtKB">
        <authorList>
            <consortium name="WormBaseParasite"/>
        </authorList>
    </citation>
    <scope>IDENTIFICATION</scope>
</reference>
<keyword evidence="2" id="KW-1185">Reference proteome</keyword>